<dbReference type="Gene3D" id="3.40.190.10">
    <property type="entry name" value="Periplasmic binding protein-like II"/>
    <property type="match status" value="2"/>
</dbReference>
<dbReference type="Proteomes" id="UP000316096">
    <property type="component" value="Unassembled WGS sequence"/>
</dbReference>
<accession>A0A543CTQ7</accession>
<evidence type="ECO:0000313" key="6">
    <source>
        <dbReference type="Proteomes" id="UP000316096"/>
    </source>
</evidence>
<protein>
    <submittedName>
        <fullName evidence="5">Multiple sugar transport system substrate-binding protein</fullName>
    </submittedName>
</protein>
<dbReference type="GO" id="GO:0015768">
    <property type="term" value="P:maltose transport"/>
    <property type="evidence" value="ECO:0007669"/>
    <property type="project" value="TreeGrafter"/>
</dbReference>
<evidence type="ECO:0000256" key="2">
    <source>
        <dbReference type="ARBA" id="ARBA00022448"/>
    </source>
</evidence>
<dbReference type="GO" id="GO:0042956">
    <property type="term" value="P:maltodextrin transmembrane transport"/>
    <property type="evidence" value="ECO:0007669"/>
    <property type="project" value="TreeGrafter"/>
</dbReference>
<comment type="similarity">
    <text evidence="1">Belongs to the bacterial solute-binding protein 1 family.</text>
</comment>
<keyword evidence="2" id="KW-0813">Transport</keyword>
<keyword evidence="3 4" id="KW-0732">Signal</keyword>
<dbReference type="PANTHER" id="PTHR30061">
    <property type="entry name" value="MALTOSE-BINDING PERIPLASMIC PROTEIN"/>
    <property type="match status" value="1"/>
</dbReference>
<dbReference type="PANTHER" id="PTHR30061:SF50">
    <property type="entry name" value="MALTOSE_MALTODEXTRIN-BINDING PERIPLASMIC PROTEIN"/>
    <property type="match status" value="1"/>
</dbReference>
<dbReference type="GO" id="GO:0055052">
    <property type="term" value="C:ATP-binding cassette (ABC) transporter complex, substrate-binding subunit-containing"/>
    <property type="evidence" value="ECO:0007669"/>
    <property type="project" value="TreeGrafter"/>
</dbReference>
<proteinExistence type="inferred from homology"/>
<feature type="signal peptide" evidence="4">
    <location>
        <begin position="1"/>
        <end position="23"/>
    </location>
</feature>
<dbReference type="RefSeq" id="WP_185792467.1">
    <property type="nucleotide sequence ID" value="NZ_VFOZ01000001.1"/>
</dbReference>
<dbReference type="GO" id="GO:1901982">
    <property type="term" value="F:maltose binding"/>
    <property type="evidence" value="ECO:0007669"/>
    <property type="project" value="TreeGrafter"/>
</dbReference>
<dbReference type="SUPFAM" id="SSF53850">
    <property type="entry name" value="Periplasmic binding protein-like II"/>
    <property type="match status" value="1"/>
</dbReference>
<keyword evidence="5" id="KW-0762">Sugar transport</keyword>
<dbReference type="PROSITE" id="PS51257">
    <property type="entry name" value="PROKAR_LIPOPROTEIN"/>
    <property type="match status" value="1"/>
</dbReference>
<organism evidence="5 6">
    <name type="scientific">Actinoallomurus bryophytorum</name>
    <dbReference type="NCBI Taxonomy" id="1490222"/>
    <lineage>
        <taxon>Bacteria</taxon>
        <taxon>Bacillati</taxon>
        <taxon>Actinomycetota</taxon>
        <taxon>Actinomycetes</taxon>
        <taxon>Streptosporangiales</taxon>
        <taxon>Thermomonosporaceae</taxon>
        <taxon>Actinoallomurus</taxon>
    </lineage>
</organism>
<evidence type="ECO:0000256" key="4">
    <source>
        <dbReference type="SAM" id="SignalP"/>
    </source>
</evidence>
<dbReference type="EMBL" id="VFOZ01000001">
    <property type="protein sequence ID" value="TQM00492.1"/>
    <property type="molecule type" value="Genomic_DNA"/>
</dbReference>
<dbReference type="AlphaFoldDB" id="A0A543CTQ7"/>
<sequence length="446" mass="47546">MSKTIIGAAAGLALLLAGCTSTGPDNSQPDTAISAGASHAPATINVWTFNHLPNEVAAFKSALARLHTKYPWLTVNFVPNKDDAAFAKAVAAGDPPDVFVSSAPDNVGKFCSNGTVADLGPFLSSARVNMATTFPPATLVYTKYQGKQCALPLLTDAYALYYNKKMFAAAGITTPPKTLSELAADAKKLTVKKADGSVKTFGFVSRSDYNGNRYMYTGVQSANKFYGTDGKATFGTDPKWQQLLQWDKTLDDSYGAANVQKFVGQYQPHADDASNPFLTGAAAMEYDGEWHVGEIDAAKKDLDYGVAPMPVLDSAASTYGAGLSLGTVAYLPAGSKHRQEGFFALQQLTTDTTFLNSLADTVANVPSTFAALKSWDKASDPHWKPFIDMFENPGSYYKTLSASGEEDMDTWKAFVLRYEQGKVSDLPGGLAGIAKKIDDANAQAGQ</sequence>
<comment type="caution">
    <text evidence="5">The sequence shown here is derived from an EMBL/GenBank/DDBJ whole genome shotgun (WGS) entry which is preliminary data.</text>
</comment>
<gene>
    <name evidence="5" type="ORF">FB559_6205</name>
</gene>
<name>A0A543CTQ7_9ACTN</name>
<evidence type="ECO:0000256" key="1">
    <source>
        <dbReference type="ARBA" id="ARBA00008520"/>
    </source>
</evidence>
<reference evidence="5 6" key="1">
    <citation type="submission" date="2019-06" db="EMBL/GenBank/DDBJ databases">
        <title>Sequencing the genomes of 1000 actinobacteria strains.</title>
        <authorList>
            <person name="Klenk H.-P."/>
        </authorList>
    </citation>
    <scope>NUCLEOTIDE SEQUENCE [LARGE SCALE GENOMIC DNA]</scope>
    <source>
        <strain evidence="5 6">DSM 102200</strain>
    </source>
</reference>
<feature type="chain" id="PRO_5039371657" evidence="4">
    <location>
        <begin position="24"/>
        <end position="446"/>
    </location>
</feature>
<evidence type="ECO:0000256" key="3">
    <source>
        <dbReference type="ARBA" id="ARBA00022729"/>
    </source>
</evidence>
<evidence type="ECO:0000313" key="5">
    <source>
        <dbReference type="EMBL" id="TQM00492.1"/>
    </source>
</evidence>
<keyword evidence="6" id="KW-1185">Reference proteome</keyword>